<keyword evidence="4" id="KW-1185">Reference proteome</keyword>
<dbReference type="EMBL" id="BAAAEU010000024">
    <property type="protein sequence ID" value="GAA0719457.1"/>
    <property type="molecule type" value="Genomic_DNA"/>
</dbReference>
<protein>
    <submittedName>
        <fullName evidence="3">DsbA family protein</fullName>
    </submittedName>
</protein>
<reference evidence="3 4" key="1">
    <citation type="journal article" date="2019" name="Int. J. Syst. Evol. Microbiol.">
        <title>The Global Catalogue of Microorganisms (GCM) 10K type strain sequencing project: providing services to taxonomists for standard genome sequencing and annotation.</title>
        <authorList>
            <consortium name="The Broad Institute Genomics Platform"/>
            <consortium name="The Broad Institute Genome Sequencing Center for Infectious Disease"/>
            <person name="Wu L."/>
            <person name="Ma J."/>
        </authorList>
    </citation>
    <scope>NUCLEOTIDE SEQUENCE [LARGE SCALE GENOMIC DNA]</scope>
    <source>
        <strain evidence="3 4">JCM 15421</strain>
    </source>
</reference>
<dbReference type="Pfam" id="PF13462">
    <property type="entry name" value="Thioredoxin_4"/>
    <property type="match status" value="1"/>
</dbReference>
<dbReference type="PROSITE" id="PS51352">
    <property type="entry name" value="THIOREDOXIN_2"/>
    <property type="match status" value="1"/>
</dbReference>
<accession>A0ABN1IQP1</accession>
<dbReference type="InterPro" id="IPR036249">
    <property type="entry name" value="Thioredoxin-like_sf"/>
</dbReference>
<comment type="similarity">
    <text evidence="1">Belongs to the thioredoxin family. DsbA subfamily.</text>
</comment>
<evidence type="ECO:0000313" key="3">
    <source>
        <dbReference type="EMBL" id="GAA0719457.1"/>
    </source>
</evidence>
<evidence type="ECO:0000259" key="2">
    <source>
        <dbReference type="PROSITE" id="PS51352"/>
    </source>
</evidence>
<dbReference type="InterPro" id="IPR012336">
    <property type="entry name" value="Thioredoxin-like_fold"/>
</dbReference>
<dbReference type="SUPFAM" id="SSF52833">
    <property type="entry name" value="Thioredoxin-like"/>
    <property type="match status" value="1"/>
</dbReference>
<dbReference type="Proteomes" id="UP001501523">
    <property type="component" value="Unassembled WGS sequence"/>
</dbReference>
<dbReference type="InterPro" id="IPR013766">
    <property type="entry name" value="Thioredoxin_domain"/>
</dbReference>
<evidence type="ECO:0000313" key="4">
    <source>
        <dbReference type="Proteomes" id="UP001501523"/>
    </source>
</evidence>
<dbReference type="RefSeq" id="WP_343792199.1">
    <property type="nucleotide sequence ID" value="NZ_BAAAEU010000024.1"/>
</dbReference>
<feature type="domain" description="Thioredoxin" evidence="2">
    <location>
        <begin position="1"/>
        <end position="172"/>
    </location>
</feature>
<evidence type="ECO:0000256" key="1">
    <source>
        <dbReference type="ARBA" id="ARBA00005791"/>
    </source>
</evidence>
<dbReference type="Gene3D" id="3.40.30.10">
    <property type="entry name" value="Glutaredoxin"/>
    <property type="match status" value="1"/>
</dbReference>
<sequence length="172" mass="19118">MSHLTPAVGPADHVQGPRDAGIVLVEYGDFECPYCGEAYPELKALQQAMGDALCFVFRHFPLTNAHPHAERAAEFAEAATTIGRFWEMHDLLYENQEALDDRSLVGYAAQLGFDKALIESTLRGDFAERVRHDFTGGVRSGVNGTPCLFINGQRYDGPRDADSLIELFRRQD</sequence>
<proteinExistence type="inferred from homology"/>
<name>A0ABN1IQP1_9GAMM</name>
<comment type="caution">
    <text evidence="3">The sequence shown here is derived from an EMBL/GenBank/DDBJ whole genome shotgun (WGS) entry which is preliminary data.</text>
</comment>
<dbReference type="PANTHER" id="PTHR13887:SF55">
    <property type="entry name" value="SLR0313 PROTEIN"/>
    <property type="match status" value="1"/>
</dbReference>
<organism evidence="3 4">
    <name type="scientific">Dokdonella soli</name>
    <dbReference type="NCBI Taxonomy" id="529810"/>
    <lineage>
        <taxon>Bacteria</taxon>
        <taxon>Pseudomonadati</taxon>
        <taxon>Pseudomonadota</taxon>
        <taxon>Gammaproteobacteria</taxon>
        <taxon>Lysobacterales</taxon>
        <taxon>Rhodanobacteraceae</taxon>
        <taxon>Dokdonella</taxon>
    </lineage>
</organism>
<dbReference type="PANTHER" id="PTHR13887">
    <property type="entry name" value="GLUTATHIONE S-TRANSFERASE KAPPA"/>
    <property type="match status" value="1"/>
</dbReference>
<gene>
    <name evidence="3" type="ORF">GCM10009105_27950</name>
</gene>